<sequence>MLAGFLRSKKTTNPAKNTLINKRTTIKYANIVKTCVCMKVAPFDTQAPCSILYSSRHMQDMFHLKKVNFSFFLLP</sequence>
<reference evidence="1" key="1">
    <citation type="submission" date="2019-08" db="EMBL/GenBank/DDBJ databases">
        <authorList>
            <person name="Kucharzyk K."/>
            <person name="Murdoch R.W."/>
            <person name="Higgins S."/>
            <person name="Loffler F."/>
        </authorList>
    </citation>
    <scope>NUCLEOTIDE SEQUENCE</scope>
</reference>
<protein>
    <submittedName>
        <fullName evidence="1">Uncharacterized protein</fullName>
    </submittedName>
</protein>
<name>A0A645JIL6_9ZZZZ</name>
<evidence type="ECO:0000313" key="1">
    <source>
        <dbReference type="EMBL" id="MPN63451.1"/>
    </source>
</evidence>
<dbReference type="EMBL" id="VSSQ01142910">
    <property type="protein sequence ID" value="MPN63451.1"/>
    <property type="molecule type" value="Genomic_DNA"/>
</dbReference>
<accession>A0A645JIL6</accession>
<gene>
    <name evidence="1" type="ORF">SDC9_211210</name>
</gene>
<proteinExistence type="predicted"/>
<dbReference type="AlphaFoldDB" id="A0A645JIL6"/>
<comment type="caution">
    <text evidence="1">The sequence shown here is derived from an EMBL/GenBank/DDBJ whole genome shotgun (WGS) entry which is preliminary data.</text>
</comment>
<organism evidence="1">
    <name type="scientific">bioreactor metagenome</name>
    <dbReference type="NCBI Taxonomy" id="1076179"/>
    <lineage>
        <taxon>unclassified sequences</taxon>
        <taxon>metagenomes</taxon>
        <taxon>ecological metagenomes</taxon>
    </lineage>
</organism>